<dbReference type="GO" id="GO:0004467">
    <property type="term" value="F:long-chain fatty acid-CoA ligase activity"/>
    <property type="evidence" value="ECO:0007669"/>
    <property type="project" value="TreeGrafter"/>
</dbReference>
<proteinExistence type="inferred from homology"/>
<feature type="domain" description="AMP-dependent synthetase/ligase" evidence="3">
    <location>
        <begin position="75"/>
        <end position="377"/>
    </location>
</feature>
<evidence type="ECO:0000313" key="5">
    <source>
        <dbReference type="Proteomes" id="UP000030686"/>
    </source>
</evidence>
<evidence type="ECO:0000256" key="1">
    <source>
        <dbReference type="ARBA" id="ARBA00006432"/>
    </source>
</evidence>
<dbReference type="Gene3D" id="3.30.300.30">
    <property type="match status" value="1"/>
</dbReference>
<dbReference type="GO" id="GO:0009898">
    <property type="term" value="C:cytoplasmic side of plasma membrane"/>
    <property type="evidence" value="ECO:0007669"/>
    <property type="project" value="TreeGrafter"/>
</dbReference>
<accession>W6Q5U2</accession>
<reference evidence="4" key="1">
    <citation type="journal article" date="2014" name="Nat. Commun.">
        <title>Multiple recent horizontal transfers of a large genomic region in cheese making fungi.</title>
        <authorList>
            <person name="Cheeseman K."/>
            <person name="Ropars J."/>
            <person name="Renault P."/>
            <person name="Dupont J."/>
            <person name="Gouzy J."/>
            <person name="Branca A."/>
            <person name="Abraham A.L."/>
            <person name="Ceppi M."/>
            <person name="Conseiller E."/>
            <person name="Debuchy R."/>
            <person name="Malagnac F."/>
            <person name="Goarin A."/>
            <person name="Silar P."/>
            <person name="Lacoste S."/>
            <person name="Sallet E."/>
            <person name="Bensimon A."/>
            <person name="Giraud T."/>
            <person name="Brygoo Y."/>
        </authorList>
    </citation>
    <scope>NUCLEOTIDE SEQUENCE [LARGE SCALE GENOMIC DNA]</scope>
    <source>
        <strain evidence="4">FM164</strain>
    </source>
</reference>
<dbReference type="InterPro" id="IPR042099">
    <property type="entry name" value="ANL_N_sf"/>
</dbReference>
<dbReference type="STRING" id="1365484.W6Q5U2"/>
<sequence length="634" mass="69754">MDIFSEVSAPAVAMASALSVAAGAYLNAKLAIATDLRTIYGDNATTKRLNQRISELDGSTTIYKILERAVEVEGRAATDALWFEQKTWSYSQLKDLVDRMAALLKSRDINPGDTVGVFTTNSPEMVVTVYALSKLGAVAAMINTNLRDDTFIHCVNVSGSKLIISSADLSQDVCVDLPHFTLNLDSFEGAETDPVELISSETLQQFSPSGLAAAKRSPKDPSLMIYTSGTTGKPKACAIRNMLTLITSTPLSADANNPSKYHPFRVYSPLPLFHGTAFFTGLCTALGNGGTLCLGRRFSASRFWKEVHDSGATRILYIGELCRYLLVTPPSPYDQDHKCIVASGNGLRGEIWEKFRKRFNVPEIREFYRSTEGVAKFDNHGVGAWGAGKVGFSGPIRRFLEDDTFVVKYDTDTEMPYRDPVTGFCVRAALGQEGEVIGRVRDRGMMIEYLGNEGATEEKLLRDVFRKGDLFQRTGDLVVQEKSGWVKFQDRVGDTFRWKGENVSAGEIRDHICRIEGVHDAVVYGVKLSGYDGQAGAAGITLVSPADETELMSTLYKALRKKGVPSYALPRLVRLTEKVATGVTFKQAKGDLAKKGWNPRQHCGGDILYWLDGTKYQKLEEQSWAEIENGKAKI</sequence>
<evidence type="ECO:0000256" key="2">
    <source>
        <dbReference type="ARBA" id="ARBA00022598"/>
    </source>
</evidence>
<organism evidence="4 5">
    <name type="scientific">Penicillium roqueforti (strain FM164)</name>
    <dbReference type="NCBI Taxonomy" id="1365484"/>
    <lineage>
        <taxon>Eukaryota</taxon>
        <taxon>Fungi</taxon>
        <taxon>Dikarya</taxon>
        <taxon>Ascomycota</taxon>
        <taxon>Pezizomycotina</taxon>
        <taxon>Eurotiomycetes</taxon>
        <taxon>Eurotiomycetidae</taxon>
        <taxon>Eurotiales</taxon>
        <taxon>Aspergillaceae</taxon>
        <taxon>Penicillium</taxon>
    </lineage>
</organism>
<dbReference type="Proteomes" id="UP000030686">
    <property type="component" value="Unassembled WGS sequence"/>
</dbReference>
<dbReference type="InterPro" id="IPR020845">
    <property type="entry name" value="AMP-binding_CS"/>
</dbReference>
<dbReference type="Pfam" id="PF00501">
    <property type="entry name" value="AMP-binding"/>
    <property type="match status" value="1"/>
</dbReference>
<keyword evidence="2 4" id="KW-0436">Ligase</keyword>
<dbReference type="PANTHER" id="PTHR43107:SF20">
    <property type="entry name" value="FATTY ACID TRANSPORTER_ACYL-COA SYNTHETASE (FAT1), PUTATIVE (AFU_ORTHOLOGUE AFUA_2G11360)-RELATED"/>
    <property type="match status" value="1"/>
</dbReference>
<dbReference type="GO" id="GO:0005811">
    <property type="term" value="C:lipid droplet"/>
    <property type="evidence" value="ECO:0007669"/>
    <property type="project" value="TreeGrafter"/>
</dbReference>
<comment type="similarity">
    <text evidence="1">Belongs to the ATP-dependent AMP-binding enzyme family.</text>
</comment>
<dbReference type="AlphaFoldDB" id="W6Q5U2"/>
<evidence type="ECO:0000259" key="3">
    <source>
        <dbReference type="Pfam" id="PF00501"/>
    </source>
</evidence>
<dbReference type="OMA" id="WRFIRIF"/>
<name>W6Q5U2_PENRF</name>
<dbReference type="InterPro" id="IPR045851">
    <property type="entry name" value="AMP-bd_C_sf"/>
</dbReference>
<gene>
    <name evidence="4" type="ORF">PROQFM164_S02g001841</name>
</gene>
<dbReference type="EMBL" id="HG792016">
    <property type="protein sequence ID" value="CDM31690.1"/>
    <property type="molecule type" value="Genomic_DNA"/>
</dbReference>
<dbReference type="InterPro" id="IPR000873">
    <property type="entry name" value="AMP-dep_synth/lig_dom"/>
</dbReference>
<dbReference type="SUPFAM" id="SSF56801">
    <property type="entry name" value="Acetyl-CoA synthetase-like"/>
    <property type="match status" value="1"/>
</dbReference>
<dbReference type="PANTHER" id="PTHR43107">
    <property type="entry name" value="LONG-CHAIN FATTY ACID TRANSPORT PROTEIN"/>
    <property type="match status" value="1"/>
</dbReference>
<dbReference type="OrthoDB" id="10253869at2759"/>
<protein>
    <submittedName>
        <fullName evidence="4">AMP-dependent synthetase/ligase</fullName>
    </submittedName>
</protein>
<evidence type="ECO:0000313" key="4">
    <source>
        <dbReference type="EMBL" id="CDM31690.1"/>
    </source>
</evidence>
<dbReference type="PROSITE" id="PS00455">
    <property type="entry name" value="AMP_BINDING"/>
    <property type="match status" value="1"/>
</dbReference>
<dbReference type="Gene3D" id="3.40.50.12780">
    <property type="entry name" value="N-terminal domain of ligase-like"/>
    <property type="match status" value="1"/>
</dbReference>
<keyword evidence="5" id="KW-1185">Reference proteome</keyword>
<dbReference type="GO" id="GO:0044539">
    <property type="term" value="P:long-chain fatty acid import into cell"/>
    <property type="evidence" value="ECO:0007669"/>
    <property type="project" value="TreeGrafter"/>
</dbReference>
<dbReference type="FunFam" id="3.30.300.30:FF:000055">
    <property type="entry name" value="Bifunctional fatty acid transporter/acyl-CoA synthetase (FAT1), putative"/>
    <property type="match status" value="1"/>
</dbReference>
<dbReference type="GO" id="GO:0005777">
    <property type="term" value="C:peroxisome"/>
    <property type="evidence" value="ECO:0007669"/>
    <property type="project" value="TreeGrafter"/>
</dbReference>
<dbReference type="GO" id="GO:0005324">
    <property type="term" value="F:long-chain fatty acid transmembrane transporter activity"/>
    <property type="evidence" value="ECO:0007669"/>
    <property type="project" value="TreeGrafter"/>
</dbReference>